<evidence type="ECO:0000313" key="1">
    <source>
        <dbReference type="EMBL" id="MED6170375.1"/>
    </source>
</evidence>
<reference evidence="1 2" key="1">
    <citation type="journal article" date="2023" name="Plants (Basel)">
        <title>Bridging the Gap: Combining Genomics and Transcriptomics Approaches to Understand Stylosanthes scabra, an Orphan Legume from the Brazilian Caatinga.</title>
        <authorList>
            <person name="Ferreira-Neto J.R.C."/>
            <person name="da Silva M.D."/>
            <person name="Binneck E."/>
            <person name="de Melo N.F."/>
            <person name="da Silva R.H."/>
            <person name="de Melo A.L.T.M."/>
            <person name="Pandolfi V."/>
            <person name="Bustamante F.O."/>
            <person name="Brasileiro-Vidal A.C."/>
            <person name="Benko-Iseppon A.M."/>
        </authorList>
    </citation>
    <scope>NUCLEOTIDE SEQUENCE [LARGE SCALE GENOMIC DNA]</scope>
    <source>
        <tissue evidence="1">Leaves</tissue>
    </source>
</reference>
<name>A0ABU6VD54_9FABA</name>
<dbReference type="EMBL" id="JASCZI010151160">
    <property type="protein sequence ID" value="MED6170375.1"/>
    <property type="molecule type" value="Genomic_DNA"/>
</dbReference>
<organism evidence="1 2">
    <name type="scientific">Stylosanthes scabra</name>
    <dbReference type="NCBI Taxonomy" id="79078"/>
    <lineage>
        <taxon>Eukaryota</taxon>
        <taxon>Viridiplantae</taxon>
        <taxon>Streptophyta</taxon>
        <taxon>Embryophyta</taxon>
        <taxon>Tracheophyta</taxon>
        <taxon>Spermatophyta</taxon>
        <taxon>Magnoliopsida</taxon>
        <taxon>eudicotyledons</taxon>
        <taxon>Gunneridae</taxon>
        <taxon>Pentapetalae</taxon>
        <taxon>rosids</taxon>
        <taxon>fabids</taxon>
        <taxon>Fabales</taxon>
        <taxon>Fabaceae</taxon>
        <taxon>Papilionoideae</taxon>
        <taxon>50 kb inversion clade</taxon>
        <taxon>dalbergioids sensu lato</taxon>
        <taxon>Dalbergieae</taxon>
        <taxon>Pterocarpus clade</taxon>
        <taxon>Stylosanthes</taxon>
    </lineage>
</organism>
<dbReference type="Proteomes" id="UP001341840">
    <property type="component" value="Unassembled WGS sequence"/>
</dbReference>
<sequence length="158" mass="17763">MVRKDQCLPLNGVQQKPKEHGGLGVGDLAMKNATLLFKWWDKSIPFTKTYGSSPYPACHFSILFHTIDRHRLIPIFKKEIDDPKFFDSIHKVFSARRLVGGEKGPYSVPHSVLHTIGLYSDEGELLWKQVMGSCYDVESNTNMGSILLICPRVCGGIL</sequence>
<evidence type="ECO:0000313" key="2">
    <source>
        <dbReference type="Proteomes" id="UP001341840"/>
    </source>
</evidence>
<accession>A0ABU6VD54</accession>
<gene>
    <name evidence="1" type="ORF">PIB30_030227</name>
</gene>
<protein>
    <submittedName>
        <fullName evidence="1">Uncharacterized protein</fullName>
    </submittedName>
</protein>
<keyword evidence="2" id="KW-1185">Reference proteome</keyword>
<proteinExistence type="predicted"/>
<comment type="caution">
    <text evidence="1">The sequence shown here is derived from an EMBL/GenBank/DDBJ whole genome shotgun (WGS) entry which is preliminary data.</text>
</comment>